<dbReference type="InterPro" id="IPR016163">
    <property type="entry name" value="Ald_DH_C"/>
</dbReference>
<organism evidence="7 8">
    <name type="scientific">Bursaphelenchus okinawaensis</name>
    <dbReference type="NCBI Taxonomy" id="465554"/>
    <lineage>
        <taxon>Eukaryota</taxon>
        <taxon>Metazoa</taxon>
        <taxon>Ecdysozoa</taxon>
        <taxon>Nematoda</taxon>
        <taxon>Chromadorea</taxon>
        <taxon>Rhabditida</taxon>
        <taxon>Tylenchina</taxon>
        <taxon>Tylenchomorpha</taxon>
        <taxon>Aphelenchoidea</taxon>
        <taxon>Aphelenchoididae</taxon>
        <taxon>Bursaphelenchus</taxon>
    </lineage>
</organism>
<dbReference type="Proteomes" id="UP000614601">
    <property type="component" value="Unassembled WGS sequence"/>
</dbReference>
<dbReference type="GO" id="GO:0006081">
    <property type="term" value="P:aldehyde metabolic process"/>
    <property type="evidence" value="ECO:0007669"/>
    <property type="project" value="InterPro"/>
</dbReference>
<sequence>MFDMEYITSRHKDFYNEGHTRSLQFRLVQLGKLKQLIENNEQALCQAVYQDLRRDYGFTKQLELTLCITEIDHFIKNLKQWMEPEKVEKTVLNALDELSIVKDPYGTVLLMSTWNFPALMCFFPLIPIIAAGNTVVLKCSENAPATSELVKKLIPQYFELDFITVVTGGPDVAAKVLEYKFDKIMYTGSHKIGKIIMEAASKHLTPCVLELGGKCPVVVLPDCDVAIAARRIVWGKLLNVGQVCITADYLLVHPDILDQFLLELNKSVIEYYGDEVQKSKDYCRIINELHFNRLNDLLMSSKGHIALQYGKPNREDLYFPPTVVQIGPNDPLMGEEIFGPIIPILSVQSLDDAIRFINSRPAPLAAYVFSKSQKYIDQFIHKIPSGAIVANDLMIHFFADTLPFGGRGNSGMGAYRGKFGFDEFTHSKSVIKKGYFAESLAESRYPPYDKSKYRRLAFVMTRRDYPPALFKLIGRNWFTVVLSMAIGVLMHKFKEYIPFMRYF</sequence>
<evidence type="ECO:0000256" key="2">
    <source>
        <dbReference type="ARBA" id="ARBA00023002"/>
    </source>
</evidence>
<dbReference type="InterPro" id="IPR015590">
    <property type="entry name" value="Aldehyde_DH_dom"/>
</dbReference>
<dbReference type="Pfam" id="PF00171">
    <property type="entry name" value="Aldedh"/>
    <property type="match status" value="1"/>
</dbReference>
<dbReference type="FunFam" id="3.40.605.10:FF:000004">
    <property type="entry name" value="Aldehyde dehydrogenase"/>
    <property type="match status" value="1"/>
</dbReference>
<name>A0A811KUM1_9BILA</name>
<comment type="caution">
    <text evidence="7">The sequence shown here is derived from an EMBL/GenBank/DDBJ whole genome shotgun (WGS) entry which is preliminary data.</text>
</comment>
<accession>A0A811KUM1</accession>
<protein>
    <recommendedName>
        <fullName evidence="4">Aldehyde dehydrogenase</fullName>
    </recommendedName>
</protein>
<dbReference type="EMBL" id="CAJFCW020000004">
    <property type="protein sequence ID" value="CAG9111395.1"/>
    <property type="molecule type" value="Genomic_DNA"/>
</dbReference>
<feature type="active site" evidence="5">
    <location>
        <position position="210"/>
    </location>
</feature>
<gene>
    <name evidence="7" type="ORF">BOKJ2_LOCUS7913</name>
</gene>
<dbReference type="Proteomes" id="UP000783686">
    <property type="component" value="Unassembled WGS sequence"/>
</dbReference>
<keyword evidence="2 4" id="KW-0560">Oxidoreductase</keyword>
<evidence type="ECO:0000256" key="3">
    <source>
        <dbReference type="ARBA" id="ARBA00023027"/>
    </source>
</evidence>
<dbReference type="PANTHER" id="PTHR43570">
    <property type="entry name" value="ALDEHYDE DEHYDROGENASE"/>
    <property type="match status" value="1"/>
</dbReference>
<feature type="active site" evidence="5">
    <location>
        <position position="244"/>
    </location>
</feature>
<dbReference type="InterPro" id="IPR016162">
    <property type="entry name" value="Ald_DH_N"/>
</dbReference>
<dbReference type="Gene3D" id="3.40.605.10">
    <property type="entry name" value="Aldehyde Dehydrogenase, Chain A, domain 1"/>
    <property type="match status" value="1"/>
</dbReference>
<evidence type="ECO:0000256" key="1">
    <source>
        <dbReference type="ARBA" id="ARBA00009986"/>
    </source>
</evidence>
<dbReference type="Gene3D" id="3.40.309.10">
    <property type="entry name" value="Aldehyde Dehydrogenase, Chain A, domain 2"/>
    <property type="match status" value="1"/>
</dbReference>
<evidence type="ECO:0000259" key="6">
    <source>
        <dbReference type="Pfam" id="PF00171"/>
    </source>
</evidence>
<dbReference type="GO" id="GO:0005737">
    <property type="term" value="C:cytoplasm"/>
    <property type="evidence" value="ECO:0007669"/>
    <property type="project" value="TreeGrafter"/>
</dbReference>
<dbReference type="SUPFAM" id="SSF53720">
    <property type="entry name" value="ALDH-like"/>
    <property type="match status" value="1"/>
</dbReference>
<dbReference type="OrthoDB" id="440325at2759"/>
<dbReference type="PIRSF" id="PIRSF036492">
    <property type="entry name" value="ALDH"/>
    <property type="match status" value="1"/>
</dbReference>
<feature type="domain" description="Aldehyde dehydrogenase" evidence="6">
    <location>
        <begin position="24"/>
        <end position="430"/>
    </location>
</feature>
<dbReference type="InterPro" id="IPR012394">
    <property type="entry name" value="Aldehyde_DH_NAD(P)"/>
</dbReference>
<dbReference type="GO" id="GO:0004029">
    <property type="term" value="F:aldehyde dehydrogenase (NAD+) activity"/>
    <property type="evidence" value="ECO:0007669"/>
    <property type="project" value="TreeGrafter"/>
</dbReference>
<dbReference type="PANTHER" id="PTHR43570:SF16">
    <property type="entry name" value="ALDEHYDE DEHYDROGENASE TYPE III, ISOFORM Q"/>
    <property type="match status" value="1"/>
</dbReference>
<dbReference type="AlphaFoldDB" id="A0A811KUM1"/>
<evidence type="ECO:0000256" key="5">
    <source>
        <dbReference type="PIRSR" id="PIRSR036492-1"/>
    </source>
</evidence>
<dbReference type="InterPro" id="IPR016161">
    <property type="entry name" value="Ald_DH/histidinol_DH"/>
</dbReference>
<reference evidence="7" key="1">
    <citation type="submission" date="2020-09" db="EMBL/GenBank/DDBJ databases">
        <authorList>
            <person name="Kikuchi T."/>
        </authorList>
    </citation>
    <scope>NUCLEOTIDE SEQUENCE</scope>
    <source>
        <strain evidence="7">SH1</strain>
    </source>
</reference>
<keyword evidence="3" id="KW-0520">NAD</keyword>
<evidence type="ECO:0000313" key="7">
    <source>
        <dbReference type="EMBL" id="CAD5218703.1"/>
    </source>
</evidence>
<proteinExistence type="inferred from homology"/>
<dbReference type="CDD" id="cd07087">
    <property type="entry name" value="ALDH_F3-13-14_CALDH-like"/>
    <property type="match status" value="1"/>
</dbReference>
<evidence type="ECO:0000313" key="8">
    <source>
        <dbReference type="Proteomes" id="UP000614601"/>
    </source>
</evidence>
<dbReference type="EMBL" id="CAJFDH010000004">
    <property type="protein sequence ID" value="CAD5218703.1"/>
    <property type="molecule type" value="Genomic_DNA"/>
</dbReference>
<comment type="similarity">
    <text evidence="1 4">Belongs to the aldehyde dehydrogenase family.</text>
</comment>
<keyword evidence="8" id="KW-1185">Reference proteome</keyword>
<evidence type="ECO:0000256" key="4">
    <source>
        <dbReference type="PIRNR" id="PIRNR036492"/>
    </source>
</evidence>
<dbReference type="FunFam" id="3.40.309.10:FF:000003">
    <property type="entry name" value="Aldehyde dehydrogenase"/>
    <property type="match status" value="1"/>
</dbReference>